<proteinExistence type="predicted"/>
<dbReference type="EMBL" id="ML976985">
    <property type="protein sequence ID" value="KAF1959460.1"/>
    <property type="molecule type" value="Genomic_DNA"/>
</dbReference>
<dbReference type="InterPro" id="IPR016181">
    <property type="entry name" value="Acyl_CoA_acyltransferase"/>
</dbReference>
<dbReference type="PANTHER" id="PTHR42791:SF5">
    <property type="entry name" value="HYPOTHETICAL ACETYLTRANSFERASE (EUROFUNG)"/>
    <property type="match status" value="1"/>
</dbReference>
<evidence type="ECO:0000313" key="2">
    <source>
        <dbReference type="EMBL" id="KAF1959460.1"/>
    </source>
</evidence>
<protein>
    <recommendedName>
        <fullName evidence="1">N-acetyltransferase domain-containing protein</fullName>
    </recommendedName>
</protein>
<gene>
    <name evidence="2" type="ORF">CC80DRAFT_440970</name>
</gene>
<accession>A0A6A5U565</accession>
<dbReference type="Pfam" id="PF13508">
    <property type="entry name" value="Acetyltransf_7"/>
    <property type="match status" value="1"/>
</dbReference>
<organism evidence="2 3">
    <name type="scientific">Byssothecium circinans</name>
    <dbReference type="NCBI Taxonomy" id="147558"/>
    <lineage>
        <taxon>Eukaryota</taxon>
        <taxon>Fungi</taxon>
        <taxon>Dikarya</taxon>
        <taxon>Ascomycota</taxon>
        <taxon>Pezizomycotina</taxon>
        <taxon>Dothideomycetes</taxon>
        <taxon>Pleosporomycetidae</taxon>
        <taxon>Pleosporales</taxon>
        <taxon>Massarineae</taxon>
        <taxon>Massarinaceae</taxon>
        <taxon>Byssothecium</taxon>
    </lineage>
</organism>
<sequence length="239" mass="27605">MELRLSEVTSEEEFDAIWPVDFKAFHNPHNTFSKFFNPIHTTLDEAINVSKERHIRMWKVNPACHWIKVMDVESRSVLGAACWGINIGEHAPKPNAEKKAFNAGWHIEGSEEKLFAEKLIGGLMEFIAERVARPHIVLNQMIVHPDYRRYGIGRMLIEWGVREADKHGVETVIESVPFAAPVYEKCGFGRLEQIGIDFSVENPSDTWKKYQSEDTRAFLMWRPVGHDYREGDVIPWKTT</sequence>
<dbReference type="SUPFAM" id="SSF55729">
    <property type="entry name" value="Acyl-CoA N-acyltransferases (Nat)"/>
    <property type="match status" value="1"/>
</dbReference>
<dbReference type="PROSITE" id="PS51186">
    <property type="entry name" value="GNAT"/>
    <property type="match status" value="1"/>
</dbReference>
<reference evidence="2" key="1">
    <citation type="journal article" date="2020" name="Stud. Mycol.">
        <title>101 Dothideomycetes genomes: a test case for predicting lifestyles and emergence of pathogens.</title>
        <authorList>
            <person name="Haridas S."/>
            <person name="Albert R."/>
            <person name="Binder M."/>
            <person name="Bloem J."/>
            <person name="Labutti K."/>
            <person name="Salamov A."/>
            <person name="Andreopoulos B."/>
            <person name="Baker S."/>
            <person name="Barry K."/>
            <person name="Bills G."/>
            <person name="Bluhm B."/>
            <person name="Cannon C."/>
            <person name="Castanera R."/>
            <person name="Culley D."/>
            <person name="Daum C."/>
            <person name="Ezra D."/>
            <person name="Gonzalez J."/>
            <person name="Henrissat B."/>
            <person name="Kuo A."/>
            <person name="Liang C."/>
            <person name="Lipzen A."/>
            <person name="Lutzoni F."/>
            <person name="Magnuson J."/>
            <person name="Mondo S."/>
            <person name="Nolan M."/>
            <person name="Ohm R."/>
            <person name="Pangilinan J."/>
            <person name="Park H.-J."/>
            <person name="Ramirez L."/>
            <person name="Alfaro M."/>
            <person name="Sun H."/>
            <person name="Tritt A."/>
            <person name="Yoshinaga Y."/>
            <person name="Zwiers L.-H."/>
            <person name="Turgeon B."/>
            <person name="Goodwin S."/>
            <person name="Spatafora J."/>
            <person name="Crous P."/>
            <person name="Grigoriev I."/>
        </authorList>
    </citation>
    <scope>NUCLEOTIDE SEQUENCE</scope>
    <source>
        <strain evidence="2">CBS 675.92</strain>
    </source>
</reference>
<feature type="domain" description="N-acetyltransferase" evidence="1">
    <location>
        <begin position="67"/>
        <end position="225"/>
    </location>
</feature>
<name>A0A6A5U565_9PLEO</name>
<dbReference type="GO" id="GO:0016747">
    <property type="term" value="F:acyltransferase activity, transferring groups other than amino-acyl groups"/>
    <property type="evidence" value="ECO:0007669"/>
    <property type="project" value="InterPro"/>
</dbReference>
<dbReference type="PANTHER" id="PTHR42791">
    <property type="entry name" value="GNAT FAMILY ACETYLTRANSFERASE"/>
    <property type="match status" value="1"/>
</dbReference>
<evidence type="ECO:0000313" key="3">
    <source>
        <dbReference type="Proteomes" id="UP000800035"/>
    </source>
</evidence>
<dbReference type="OrthoDB" id="4738875at2759"/>
<dbReference type="Proteomes" id="UP000800035">
    <property type="component" value="Unassembled WGS sequence"/>
</dbReference>
<dbReference type="InterPro" id="IPR052523">
    <property type="entry name" value="Trichothecene_AcTrans"/>
</dbReference>
<dbReference type="InterPro" id="IPR000182">
    <property type="entry name" value="GNAT_dom"/>
</dbReference>
<dbReference type="Gene3D" id="3.40.630.30">
    <property type="match status" value="1"/>
</dbReference>
<evidence type="ECO:0000259" key="1">
    <source>
        <dbReference type="PROSITE" id="PS51186"/>
    </source>
</evidence>
<keyword evidence="3" id="KW-1185">Reference proteome</keyword>
<dbReference type="CDD" id="cd04301">
    <property type="entry name" value="NAT_SF"/>
    <property type="match status" value="1"/>
</dbReference>
<dbReference type="AlphaFoldDB" id="A0A6A5U565"/>